<accession>A0A6G7Y698</accession>
<dbReference type="KEGG" id="prv:G7070_08705"/>
<protein>
    <submittedName>
        <fullName evidence="1">SapB/AmfS family lantipeptide</fullName>
    </submittedName>
</protein>
<dbReference type="AlphaFoldDB" id="A0A6G7Y698"/>
<keyword evidence="2" id="KW-1185">Reference proteome</keyword>
<reference evidence="1 2" key="1">
    <citation type="submission" date="2020-03" db="EMBL/GenBank/DDBJ databases">
        <title>Propioniciclava sp. nov., isolated from Hydrophilus acuminatus.</title>
        <authorList>
            <person name="Hyun D.-W."/>
            <person name="Bae J.-W."/>
        </authorList>
    </citation>
    <scope>NUCLEOTIDE SEQUENCE [LARGE SCALE GENOMIC DNA]</scope>
    <source>
        <strain evidence="1 2">HDW11</strain>
    </source>
</reference>
<evidence type="ECO:0000313" key="1">
    <source>
        <dbReference type="EMBL" id="QIK72335.1"/>
    </source>
</evidence>
<dbReference type="EMBL" id="CP049865">
    <property type="protein sequence ID" value="QIK72335.1"/>
    <property type="molecule type" value="Genomic_DNA"/>
</dbReference>
<dbReference type="Pfam" id="PF19402">
    <property type="entry name" value="RamS"/>
    <property type="match status" value="1"/>
</dbReference>
<sequence>MAEILDLQDGEQETPREEKASNISLRWCRNSYISVALCFVKQ</sequence>
<proteinExistence type="predicted"/>
<dbReference type="Proteomes" id="UP000501058">
    <property type="component" value="Chromosome"/>
</dbReference>
<name>A0A6G7Y698_9ACTN</name>
<dbReference type="NCBIfam" id="NF033212">
    <property type="entry name" value="SapB_AmfS_lanti"/>
    <property type="match status" value="1"/>
</dbReference>
<organism evidence="1 2">
    <name type="scientific">Propioniciclava coleopterorum</name>
    <dbReference type="NCBI Taxonomy" id="2714937"/>
    <lineage>
        <taxon>Bacteria</taxon>
        <taxon>Bacillati</taxon>
        <taxon>Actinomycetota</taxon>
        <taxon>Actinomycetes</taxon>
        <taxon>Propionibacteriales</taxon>
        <taxon>Propionibacteriaceae</taxon>
        <taxon>Propioniciclava</taxon>
    </lineage>
</organism>
<evidence type="ECO:0000313" key="2">
    <source>
        <dbReference type="Proteomes" id="UP000501058"/>
    </source>
</evidence>
<dbReference type="InterPro" id="IPR045825">
    <property type="entry name" value="RamS"/>
</dbReference>
<dbReference type="RefSeq" id="WP_166233411.1">
    <property type="nucleotide sequence ID" value="NZ_CP049865.1"/>
</dbReference>
<gene>
    <name evidence="1" type="ORF">G7070_08705</name>
</gene>